<feature type="region of interest" description="Disordered" evidence="1">
    <location>
        <begin position="173"/>
        <end position="209"/>
    </location>
</feature>
<dbReference type="RefSeq" id="WP_013142815.1">
    <property type="nucleotide sequence ID" value="NC_014205.1"/>
</dbReference>
<dbReference type="EMBL" id="CP002051">
    <property type="protein sequence ID" value="ADI31617.1"/>
    <property type="molecule type" value="Genomic_DNA"/>
</dbReference>
<dbReference type="STRING" id="591019.Shell_0486"/>
<protein>
    <submittedName>
        <fullName evidence="2">Uncharacterized protein</fullName>
    </submittedName>
</protein>
<reference evidence="3" key="1">
    <citation type="submission" date="2010-05" db="EMBL/GenBank/DDBJ databases">
        <title>Complete sequence of Staphylothermus hellenicus DSM 12710.</title>
        <authorList>
            <consortium name="US DOE Joint Genome Institute"/>
            <person name="Lucas S."/>
            <person name="Copeland A."/>
            <person name="Lapidus A."/>
            <person name="Cheng J.-F."/>
            <person name="Bruce D."/>
            <person name="Goodwin L."/>
            <person name="Pitluck S."/>
            <person name="Davenport K."/>
            <person name="Detter J.C."/>
            <person name="Han C."/>
            <person name="Tapia R."/>
            <person name="Larimer F."/>
            <person name="Land M."/>
            <person name="Hauser L."/>
            <person name="Kyrpides N."/>
            <person name="Mikhailova N."/>
            <person name="Anderson I.J."/>
            <person name="Woyke T."/>
        </authorList>
    </citation>
    <scope>NUCLEOTIDE SEQUENCE [LARGE SCALE GENOMIC DNA]</scope>
    <source>
        <strain evidence="3">DSM 12710 / JCM 10830 / BK20S6-10-b1 / P8</strain>
    </source>
</reference>
<reference evidence="2 3" key="2">
    <citation type="journal article" date="2011" name="Stand. Genomic Sci.">
        <title>Complete genome sequence of Staphylothermus hellenicus P8.</title>
        <authorList>
            <person name="Anderson I."/>
            <person name="Wirth R."/>
            <person name="Lucas S."/>
            <person name="Copeland A."/>
            <person name="Lapidus A."/>
            <person name="Cheng J.F."/>
            <person name="Goodwin L."/>
            <person name="Pitluck S."/>
            <person name="Davenport K."/>
            <person name="Detter J.C."/>
            <person name="Han C."/>
            <person name="Tapia R."/>
            <person name="Land M."/>
            <person name="Hauser L."/>
            <person name="Pati A."/>
            <person name="Mikhailova N."/>
            <person name="Woyke T."/>
            <person name="Klenk H.P."/>
            <person name="Kyrpides N."/>
            <person name="Ivanova N."/>
        </authorList>
    </citation>
    <scope>NUCLEOTIDE SEQUENCE [LARGE SCALE GENOMIC DNA]</scope>
    <source>
        <strain evidence="3">DSM 12710 / JCM 10830 / BK20S6-10-b1 / P8</strain>
    </source>
</reference>
<name>D7DBS0_STAHD</name>
<proteinExistence type="predicted"/>
<sequence length="209" mass="24073">MVFRRIFRRKDEEEELYQLLAQVGMIGEQFKKKAKERERQAEKLMDELSKVVLVKGESHPETRHLAARAVRAQKNARLFMDLGYEFIMMADDIETAIGLHDMSVIFDKISSKLRNIFSRGGFKIPIKPFKGVEDIRQYLGQAIQMISRQLEGDMVNVEEEDITNAIELAKAKATGRHIPREKKEKPAYKSEEVDKLSDIEKKLSDSSGD</sequence>
<dbReference type="KEGG" id="shc:Shell_0486"/>
<gene>
    <name evidence="2" type="ordered locus">Shell_0486</name>
</gene>
<accession>D7DBS0</accession>
<evidence type="ECO:0000256" key="1">
    <source>
        <dbReference type="SAM" id="MobiDB-lite"/>
    </source>
</evidence>
<keyword evidence="3" id="KW-1185">Reference proteome</keyword>
<organism evidence="2 3">
    <name type="scientific">Staphylothermus hellenicus (strain DSM 12710 / JCM 10830 / BK20S6-10-b1 / P8)</name>
    <dbReference type="NCBI Taxonomy" id="591019"/>
    <lineage>
        <taxon>Archaea</taxon>
        <taxon>Thermoproteota</taxon>
        <taxon>Thermoprotei</taxon>
        <taxon>Desulfurococcales</taxon>
        <taxon>Desulfurococcaceae</taxon>
        <taxon>Staphylothermus</taxon>
    </lineage>
</organism>
<feature type="compositionally biased region" description="Basic and acidic residues" evidence="1">
    <location>
        <begin position="181"/>
        <end position="209"/>
    </location>
</feature>
<evidence type="ECO:0000313" key="3">
    <source>
        <dbReference type="Proteomes" id="UP000002573"/>
    </source>
</evidence>
<dbReference type="Proteomes" id="UP000002573">
    <property type="component" value="Chromosome"/>
</dbReference>
<dbReference type="GeneID" id="9233775"/>
<dbReference type="HOGENOM" id="CLU_1313173_0_0_2"/>
<evidence type="ECO:0000313" key="2">
    <source>
        <dbReference type="EMBL" id="ADI31617.1"/>
    </source>
</evidence>
<dbReference type="AlphaFoldDB" id="D7DBS0"/>